<gene>
    <name evidence="2" type="ORF">PCYB_091340</name>
</gene>
<dbReference type="OrthoDB" id="369768at2759"/>
<dbReference type="GeneID" id="14692702"/>
<reference evidence="2 3" key="1">
    <citation type="journal article" date="2012" name="Nat. Genet.">
        <title>Plasmodium cynomolgi genome sequences provide insight into Plasmodium vivax and the monkey malaria clade.</title>
        <authorList>
            <person name="Tachibana S."/>
            <person name="Sullivan S.A."/>
            <person name="Kawai S."/>
            <person name="Nakamura S."/>
            <person name="Kim H.R."/>
            <person name="Goto N."/>
            <person name="Arisue N."/>
            <person name="Palacpac N.M.Q."/>
            <person name="Honma H."/>
            <person name="Yagi M."/>
            <person name="Tougan T."/>
            <person name="Katakai Y."/>
            <person name="Kaneko O."/>
            <person name="Mita T."/>
            <person name="Kita K."/>
            <person name="Yasutomi Y."/>
            <person name="Sutton P.L."/>
            <person name="Shakhbatyan R."/>
            <person name="Horii T."/>
            <person name="Yasunaga T."/>
            <person name="Barnwell J.W."/>
            <person name="Escalante A.A."/>
            <person name="Carlton J.M."/>
            <person name="Tanabe K."/>
        </authorList>
    </citation>
    <scope>NUCLEOTIDE SEQUENCE [LARGE SCALE GENOMIC DNA]</scope>
    <source>
        <strain evidence="2 3">B</strain>
    </source>
</reference>
<feature type="non-terminal residue" evidence="2">
    <location>
        <position position="147"/>
    </location>
</feature>
<dbReference type="PhylomeDB" id="K6UJY3"/>
<dbReference type="Proteomes" id="UP000006319">
    <property type="component" value="Chromosome 9"/>
</dbReference>
<dbReference type="AlphaFoldDB" id="K6UJY3"/>
<proteinExistence type="predicted"/>
<keyword evidence="3" id="KW-1185">Reference proteome</keyword>
<organism evidence="2 3">
    <name type="scientific">Plasmodium cynomolgi (strain B)</name>
    <dbReference type="NCBI Taxonomy" id="1120755"/>
    <lineage>
        <taxon>Eukaryota</taxon>
        <taxon>Sar</taxon>
        <taxon>Alveolata</taxon>
        <taxon>Apicomplexa</taxon>
        <taxon>Aconoidasida</taxon>
        <taxon>Haemosporida</taxon>
        <taxon>Plasmodiidae</taxon>
        <taxon>Plasmodium</taxon>
        <taxon>Plasmodium (Plasmodium)</taxon>
    </lineage>
</organism>
<sequence length="147" mass="17267">MTRTSRELCKFACSKCNNFIYLNEACDLVFKKAYPQYAKKYYDMNELSKGKESWTGPGLHLLDNLYRQIYNNGLCGVNKQKNDFANKDGLKKVLQFLNKGNIKCTKCNAANMWHQNGLPWSKRMKRSETKRNEAERNETKRDKNIKH</sequence>
<dbReference type="eggNOG" id="ENOG502TMW4">
    <property type="taxonomic scope" value="Eukaryota"/>
</dbReference>
<dbReference type="RefSeq" id="XP_004222295.1">
    <property type="nucleotide sequence ID" value="XM_004222247.1"/>
</dbReference>
<feature type="compositionally biased region" description="Basic and acidic residues" evidence="1">
    <location>
        <begin position="126"/>
        <end position="147"/>
    </location>
</feature>
<protein>
    <submittedName>
        <fullName evidence="2">Uncharacterized protein</fullName>
    </submittedName>
</protein>
<evidence type="ECO:0000313" key="3">
    <source>
        <dbReference type="Proteomes" id="UP000006319"/>
    </source>
</evidence>
<dbReference type="EMBL" id="DF157101">
    <property type="protein sequence ID" value="GAB66348.1"/>
    <property type="molecule type" value="Genomic_DNA"/>
</dbReference>
<dbReference type="KEGG" id="pcy:PCYB_091340"/>
<dbReference type="VEuPathDB" id="PlasmoDB:PCYB_091340"/>
<dbReference type="OMA" id="RGNIKCT"/>
<feature type="region of interest" description="Disordered" evidence="1">
    <location>
        <begin position="120"/>
        <end position="147"/>
    </location>
</feature>
<name>K6UJY3_PLACD</name>
<evidence type="ECO:0000256" key="1">
    <source>
        <dbReference type="SAM" id="MobiDB-lite"/>
    </source>
</evidence>
<accession>K6UJY3</accession>
<evidence type="ECO:0000313" key="2">
    <source>
        <dbReference type="EMBL" id="GAB66348.1"/>
    </source>
</evidence>